<organism evidence="6 7">
    <name type="scientific">Trichoderma asperellum (strain ATCC 204424 / CBS 433.97 / NBRC 101777)</name>
    <dbReference type="NCBI Taxonomy" id="1042311"/>
    <lineage>
        <taxon>Eukaryota</taxon>
        <taxon>Fungi</taxon>
        <taxon>Dikarya</taxon>
        <taxon>Ascomycota</taxon>
        <taxon>Pezizomycotina</taxon>
        <taxon>Sordariomycetes</taxon>
        <taxon>Hypocreomycetidae</taxon>
        <taxon>Hypocreales</taxon>
        <taxon>Hypocreaceae</taxon>
        <taxon>Trichoderma</taxon>
    </lineage>
</organism>
<dbReference type="Pfam" id="PF06441">
    <property type="entry name" value="EHN"/>
    <property type="match status" value="1"/>
</dbReference>
<dbReference type="InterPro" id="IPR010497">
    <property type="entry name" value="Epoxide_hydro_N"/>
</dbReference>
<evidence type="ECO:0000256" key="1">
    <source>
        <dbReference type="ARBA" id="ARBA00010088"/>
    </source>
</evidence>
<evidence type="ECO:0000256" key="4">
    <source>
        <dbReference type="PIRSR" id="PIRSR001112-1"/>
    </source>
</evidence>
<protein>
    <recommendedName>
        <fullName evidence="5">Epoxide hydrolase N-terminal domain-containing protein</fullName>
    </recommendedName>
</protein>
<dbReference type="STRING" id="1042311.A0A2T3ZK18"/>
<dbReference type="InterPro" id="IPR029058">
    <property type="entry name" value="AB_hydrolase_fold"/>
</dbReference>
<evidence type="ECO:0000256" key="2">
    <source>
        <dbReference type="ARBA" id="ARBA00022797"/>
    </source>
</evidence>
<feature type="active site" description="Nucleophile" evidence="4">
    <location>
        <position position="206"/>
    </location>
</feature>
<accession>A0A2T3ZK18</accession>
<dbReference type="PANTHER" id="PTHR21661">
    <property type="entry name" value="EPOXIDE HYDROLASE 1-RELATED"/>
    <property type="match status" value="1"/>
</dbReference>
<proteinExistence type="inferred from homology"/>
<keyword evidence="7" id="KW-1185">Reference proteome</keyword>
<dbReference type="Proteomes" id="UP000240493">
    <property type="component" value="Unassembled WGS sequence"/>
</dbReference>
<evidence type="ECO:0000256" key="3">
    <source>
        <dbReference type="ARBA" id="ARBA00022801"/>
    </source>
</evidence>
<dbReference type="AlphaFoldDB" id="A0A2T3ZK18"/>
<dbReference type="InterPro" id="IPR000639">
    <property type="entry name" value="Epox_hydrolase-like"/>
</dbReference>
<dbReference type="GO" id="GO:0097176">
    <property type="term" value="P:epoxide metabolic process"/>
    <property type="evidence" value="ECO:0007669"/>
    <property type="project" value="TreeGrafter"/>
</dbReference>
<dbReference type="InterPro" id="IPR016292">
    <property type="entry name" value="Epoxide_hydrolase"/>
</dbReference>
<sequence>MVHFSLAIPATLTEHSLNFIANFSDQPQPFTVKVHDSFLLETKAKAALTRITSQVDGMAFADGVPANNVSDWARHWSTVYDWRKVEHELNSKFRHFTTTVQAGDNYTYPVPLHFIHHRSPRHDAIPLLFLHGWPGTFHEVGNIVDLLTNPPNTSLPAFHVVAPDLPGFGFSPAPTHAGLGLREMGQSFNSLMMQLNYSRYVGQGGDIGSHILRLMAADFPVSLVSMLSNLFSVSPNATDLERYAKHETSPDETAQISLLNNPDFSWTKAYWDIEASAPLQVSISLTDSPVGWMAWQYMGMRMLSPGYDWGVDELITWSMLNYIQGPYGGIRSYKEAKREGVLDGNFPYVAQPVGVVQYFGDAAYYTPLEWTQRQGNVSFYSRKAPQVIGGHFPAYINPRALAEDCWAFWGNESRSGSGIFRME</sequence>
<comment type="similarity">
    <text evidence="1">Belongs to the peptidase S33 family.</text>
</comment>
<gene>
    <name evidence="6" type="ORF">M441DRAFT_64824</name>
</gene>
<dbReference type="PANTHER" id="PTHR21661:SF35">
    <property type="entry name" value="EPOXIDE HYDROLASE"/>
    <property type="match status" value="1"/>
</dbReference>
<keyword evidence="2" id="KW-0058">Aromatic hydrocarbons catabolism</keyword>
<name>A0A2T3ZK18_TRIA4</name>
<feature type="active site" description="Proton donor" evidence="4">
    <location>
        <position position="333"/>
    </location>
</feature>
<evidence type="ECO:0000313" key="7">
    <source>
        <dbReference type="Proteomes" id="UP000240493"/>
    </source>
</evidence>
<dbReference type="PIRSF" id="PIRSF001112">
    <property type="entry name" value="Epoxide_hydrolase"/>
    <property type="match status" value="1"/>
</dbReference>
<dbReference type="GO" id="GO:0004301">
    <property type="term" value="F:epoxide hydrolase activity"/>
    <property type="evidence" value="ECO:0007669"/>
    <property type="project" value="TreeGrafter"/>
</dbReference>
<dbReference type="SUPFAM" id="SSF53474">
    <property type="entry name" value="alpha/beta-Hydrolases"/>
    <property type="match status" value="1"/>
</dbReference>
<dbReference type="OrthoDB" id="6431331at2759"/>
<dbReference type="EMBL" id="KZ679257">
    <property type="protein sequence ID" value="PTB45146.1"/>
    <property type="molecule type" value="Genomic_DNA"/>
</dbReference>
<feature type="domain" description="Epoxide hydrolase N-terminal" evidence="5">
    <location>
        <begin position="27"/>
        <end position="140"/>
    </location>
</feature>
<feature type="active site" description="Proton acceptor" evidence="4">
    <location>
        <position position="391"/>
    </location>
</feature>
<reference evidence="6 7" key="1">
    <citation type="submission" date="2016-07" db="EMBL/GenBank/DDBJ databases">
        <title>Multiple horizontal gene transfer events from other fungi enriched the ability of initially mycotrophic Trichoderma (Ascomycota) to feed on dead plant biomass.</title>
        <authorList>
            <consortium name="DOE Joint Genome Institute"/>
            <person name="Aerts A."/>
            <person name="Atanasova L."/>
            <person name="Chenthamara K."/>
            <person name="Zhang J."/>
            <person name="Grujic M."/>
            <person name="Henrissat B."/>
            <person name="Kuo A."/>
            <person name="Salamov A."/>
            <person name="Lipzen A."/>
            <person name="Labutti K."/>
            <person name="Barry K."/>
            <person name="Miao Y."/>
            <person name="Rahimi M.J."/>
            <person name="Shen Q."/>
            <person name="Grigoriev I.V."/>
            <person name="Kubicek C.P."/>
            <person name="Druzhinina I.S."/>
        </authorList>
    </citation>
    <scope>NUCLEOTIDE SEQUENCE [LARGE SCALE GENOMIC DNA]</scope>
    <source>
        <strain evidence="6 7">CBS 433.97</strain>
    </source>
</reference>
<evidence type="ECO:0000313" key="6">
    <source>
        <dbReference type="EMBL" id="PTB45146.1"/>
    </source>
</evidence>
<dbReference type="PRINTS" id="PR00412">
    <property type="entry name" value="EPOXHYDRLASE"/>
</dbReference>
<evidence type="ECO:0000259" key="5">
    <source>
        <dbReference type="Pfam" id="PF06441"/>
    </source>
</evidence>
<dbReference type="Gene3D" id="3.40.50.1820">
    <property type="entry name" value="alpha/beta hydrolase"/>
    <property type="match status" value="1"/>
</dbReference>
<keyword evidence="3" id="KW-0378">Hydrolase</keyword>